<dbReference type="GO" id="GO:0043565">
    <property type="term" value="F:sequence-specific DNA binding"/>
    <property type="evidence" value="ECO:0007669"/>
    <property type="project" value="InterPro"/>
</dbReference>
<organism evidence="8 9">
    <name type="scientific">Takifugu flavidus</name>
    <name type="common">sansaifugu</name>
    <dbReference type="NCBI Taxonomy" id="433684"/>
    <lineage>
        <taxon>Eukaryota</taxon>
        <taxon>Metazoa</taxon>
        <taxon>Chordata</taxon>
        <taxon>Craniata</taxon>
        <taxon>Vertebrata</taxon>
        <taxon>Euteleostomi</taxon>
        <taxon>Actinopterygii</taxon>
        <taxon>Neopterygii</taxon>
        <taxon>Teleostei</taxon>
        <taxon>Neoteleostei</taxon>
        <taxon>Acanthomorphata</taxon>
        <taxon>Eupercaria</taxon>
        <taxon>Tetraodontiformes</taxon>
        <taxon>Tetradontoidea</taxon>
        <taxon>Tetraodontidae</taxon>
        <taxon>Takifugu</taxon>
    </lineage>
</organism>
<accession>A0A5C6MMM4</accession>
<name>A0A5C6MMM4_9TELE</name>
<comment type="caution">
    <text evidence="8">The sequence shown here is derived from an EMBL/GenBank/DDBJ whole genome shotgun (WGS) entry which is preliminary data.</text>
</comment>
<sequence length="208" mass="23915">MEPFPVVPCPIKNVLFPKKLWELVNDVKITAINWNSSGNAIIVRQDLIESQVFLLDVFKATTFLSFVRQLHYYGFRKCKRWSRERPNIHQYSHPNFMRSHPELLSFIKRYPRRQWDKVKSTISTPTTQHLFPKVVNAASTHLNHMPRRPAETYHMGVDPNKHHLNGFINSAKMASPSINGSDTQPLTNKAQSSPVPEAVEEAEDSGPM</sequence>
<keyword evidence="4" id="KW-0539">Nucleus</keyword>
<dbReference type="Proteomes" id="UP000324091">
    <property type="component" value="Chromosome 8"/>
</dbReference>
<dbReference type="SMART" id="SM00415">
    <property type="entry name" value="HSF"/>
    <property type="match status" value="1"/>
</dbReference>
<evidence type="ECO:0000313" key="8">
    <source>
        <dbReference type="EMBL" id="TWW56422.1"/>
    </source>
</evidence>
<dbReference type="Gene3D" id="1.10.10.10">
    <property type="entry name" value="Winged helix-like DNA-binding domain superfamily/Winged helix DNA-binding domain"/>
    <property type="match status" value="1"/>
</dbReference>
<feature type="domain" description="HSF-type DNA-binding" evidence="7">
    <location>
        <begin position="12"/>
        <end position="110"/>
    </location>
</feature>
<dbReference type="GO" id="GO:0005634">
    <property type="term" value="C:nucleus"/>
    <property type="evidence" value="ECO:0007669"/>
    <property type="project" value="UniProtKB-SubCell"/>
</dbReference>
<reference evidence="8 9" key="1">
    <citation type="submission" date="2019-04" db="EMBL/GenBank/DDBJ databases">
        <title>Chromosome genome assembly for Takifugu flavidus.</title>
        <authorList>
            <person name="Xiao S."/>
        </authorList>
    </citation>
    <scope>NUCLEOTIDE SEQUENCE [LARGE SCALE GENOMIC DNA]</scope>
    <source>
        <strain evidence="8">HTHZ2018</strain>
        <tissue evidence="8">Muscle</tissue>
    </source>
</reference>
<dbReference type="InterPro" id="IPR036388">
    <property type="entry name" value="WH-like_DNA-bd_sf"/>
</dbReference>
<gene>
    <name evidence="8" type="ORF">D4764_08G0004090</name>
</gene>
<protein>
    <submittedName>
        <fullName evidence="8">Heat shock factor protein 5</fullName>
    </submittedName>
</protein>
<keyword evidence="9" id="KW-1185">Reference proteome</keyword>
<feature type="region of interest" description="Disordered" evidence="6">
    <location>
        <begin position="172"/>
        <end position="208"/>
    </location>
</feature>
<evidence type="ECO:0000259" key="7">
    <source>
        <dbReference type="SMART" id="SM00415"/>
    </source>
</evidence>
<evidence type="ECO:0000256" key="6">
    <source>
        <dbReference type="SAM" id="MobiDB-lite"/>
    </source>
</evidence>
<keyword evidence="3" id="KW-0238">DNA-binding</keyword>
<feature type="compositionally biased region" description="Acidic residues" evidence="6">
    <location>
        <begin position="198"/>
        <end position="208"/>
    </location>
</feature>
<dbReference type="SUPFAM" id="SSF46785">
    <property type="entry name" value="Winged helix' DNA-binding domain"/>
    <property type="match status" value="1"/>
</dbReference>
<dbReference type="Pfam" id="PF00447">
    <property type="entry name" value="HSF_DNA-bind"/>
    <property type="match status" value="1"/>
</dbReference>
<keyword evidence="8" id="KW-0346">Stress response</keyword>
<dbReference type="PANTHER" id="PTHR10015">
    <property type="entry name" value="HEAT SHOCK TRANSCRIPTION FACTOR"/>
    <property type="match status" value="1"/>
</dbReference>
<dbReference type="InterPro" id="IPR036390">
    <property type="entry name" value="WH_DNA-bd_sf"/>
</dbReference>
<comment type="subcellular location">
    <subcellularLocation>
        <location evidence="1">Nucleus</location>
    </subcellularLocation>
</comment>
<dbReference type="InterPro" id="IPR000232">
    <property type="entry name" value="HSF_DNA-bd"/>
</dbReference>
<evidence type="ECO:0000256" key="4">
    <source>
        <dbReference type="ARBA" id="ARBA00023242"/>
    </source>
</evidence>
<feature type="compositionally biased region" description="Polar residues" evidence="6">
    <location>
        <begin position="176"/>
        <end position="194"/>
    </location>
</feature>
<evidence type="ECO:0000313" key="9">
    <source>
        <dbReference type="Proteomes" id="UP000324091"/>
    </source>
</evidence>
<dbReference type="PANTHER" id="PTHR10015:SF465">
    <property type="entry name" value="HSF-TYPE DNA-BINDING DOMAIN-CONTAINING PROTEIN"/>
    <property type="match status" value="1"/>
</dbReference>
<evidence type="ECO:0000256" key="3">
    <source>
        <dbReference type="ARBA" id="ARBA00023125"/>
    </source>
</evidence>
<evidence type="ECO:0000256" key="5">
    <source>
        <dbReference type="RuleBase" id="RU004020"/>
    </source>
</evidence>
<dbReference type="AlphaFoldDB" id="A0A5C6MMM4"/>
<dbReference type="EMBL" id="RHFK02000021">
    <property type="protein sequence ID" value="TWW56422.1"/>
    <property type="molecule type" value="Genomic_DNA"/>
</dbReference>
<evidence type="ECO:0000256" key="1">
    <source>
        <dbReference type="ARBA" id="ARBA00004123"/>
    </source>
</evidence>
<comment type="similarity">
    <text evidence="2 5">Belongs to the HSF family.</text>
</comment>
<proteinExistence type="inferred from homology"/>
<evidence type="ECO:0000256" key="2">
    <source>
        <dbReference type="ARBA" id="ARBA00006403"/>
    </source>
</evidence>
<dbReference type="GO" id="GO:0003700">
    <property type="term" value="F:DNA-binding transcription factor activity"/>
    <property type="evidence" value="ECO:0007669"/>
    <property type="project" value="InterPro"/>
</dbReference>